<name>A0ABW1FVT5_9ACTN</name>
<protein>
    <submittedName>
        <fullName evidence="1">Alpha/beta hydrolase</fullName>
    </submittedName>
</protein>
<dbReference type="InterPro" id="IPR029058">
    <property type="entry name" value="AB_hydrolase_fold"/>
</dbReference>
<organism evidence="1 2">
    <name type="scientific">Streptacidiphilus monticola</name>
    <dbReference type="NCBI Taxonomy" id="2161674"/>
    <lineage>
        <taxon>Bacteria</taxon>
        <taxon>Bacillati</taxon>
        <taxon>Actinomycetota</taxon>
        <taxon>Actinomycetes</taxon>
        <taxon>Kitasatosporales</taxon>
        <taxon>Streptomycetaceae</taxon>
        <taxon>Streptacidiphilus</taxon>
    </lineage>
</organism>
<dbReference type="InterPro" id="IPR000801">
    <property type="entry name" value="Esterase-like"/>
</dbReference>
<dbReference type="RefSeq" id="WP_380580117.1">
    <property type="nucleotide sequence ID" value="NZ_JBHSQJ010000014.1"/>
</dbReference>
<dbReference type="EMBL" id="JBHSQJ010000014">
    <property type="protein sequence ID" value="MFC5906571.1"/>
    <property type="molecule type" value="Genomic_DNA"/>
</dbReference>
<evidence type="ECO:0000313" key="1">
    <source>
        <dbReference type="EMBL" id="MFC5906571.1"/>
    </source>
</evidence>
<reference evidence="2" key="1">
    <citation type="journal article" date="2019" name="Int. J. Syst. Evol. Microbiol.">
        <title>The Global Catalogue of Microorganisms (GCM) 10K type strain sequencing project: providing services to taxonomists for standard genome sequencing and annotation.</title>
        <authorList>
            <consortium name="The Broad Institute Genomics Platform"/>
            <consortium name="The Broad Institute Genome Sequencing Center for Infectious Disease"/>
            <person name="Wu L."/>
            <person name="Ma J."/>
        </authorList>
    </citation>
    <scope>NUCLEOTIDE SEQUENCE [LARGE SCALE GENOMIC DNA]</scope>
    <source>
        <strain evidence="2">JCM 4816</strain>
    </source>
</reference>
<keyword evidence="1" id="KW-0378">Hydrolase</keyword>
<dbReference type="InterPro" id="IPR050583">
    <property type="entry name" value="Mycobacterial_A85_antigen"/>
</dbReference>
<gene>
    <name evidence="1" type="ORF">ACFP3V_04970</name>
</gene>
<dbReference type="Proteomes" id="UP001596174">
    <property type="component" value="Unassembled WGS sequence"/>
</dbReference>
<evidence type="ECO:0000313" key="2">
    <source>
        <dbReference type="Proteomes" id="UP001596174"/>
    </source>
</evidence>
<dbReference type="Gene3D" id="3.40.50.1820">
    <property type="entry name" value="alpha/beta hydrolase"/>
    <property type="match status" value="1"/>
</dbReference>
<accession>A0ABW1FVT5</accession>
<dbReference type="Pfam" id="PF00756">
    <property type="entry name" value="Esterase"/>
    <property type="match status" value="1"/>
</dbReference>
<sequence>MPRRPARRSRRRLVVLLSSLLGLALAVTAAMPVLRHYEIWPFSDQGARLDFGRTAPDASGAGSGDHVDAAPSGTRLPSGPWADFRVAHRLDDGTHIGVVTYRGPMSGFTGRVWVWAPKAYFDPRFARSGFPVLIALPGGPGFPDNYWADPSLRLEESIGRWYAQGRSKPFLLAMPVLNPATDKGGLYWDGSDIPGQPRMGTWLTQDVPDLMRANFRTLDSRDGWAFLGSSSGGFAGLKAVLQFPGRFKAVLASGPDIVPDSPLWRGHESEQRQNDPRALARALIARGGPDVYLAFQVGSRENRATVAAIRDFVAAYGKGPVHTQLHVIPGGRHNAYTYVPAMADGPVEWISSHLQGPTPAR</sequence>
<proteinExistence type="predicted"/>
<comment type="caution">
    <text evidence="1">The sequence shown here is derived from an EMBL/GenBank/DDBJ whole genome shotgun (WGS) entry which is preliminary data.</text>
</comment>
<dbReference type="PANTHER" id="PTHR48098:SF1">
    <property type="entry name" value="DIACYLGLYCEROL ACYLTRANSFERASE_MYCOLYLTRANSFERASE AG85A"/>
    <property type="match status" value="1"/>
</dbReference>
<dbReference type="SUPFAM" id="SSF53474">
    <property type="entry name" value="alpha/beta-Hydrolases"/>
    <property type="match status" value="1"/>
</dbReference>
<dbReference type="PANTHER" id="PTHR48098">
    <property type="entry name" value="ENTEROCHELIN ESTERASE-RELATED"/>
    <property type="match status" value="1"/>
</dbReference>
<dbReference type="GO" id="GO:0016787">
    <property type="term" value="F:hydrolase activity"/>
    <property type="evidence" value="ECO:0007669"/>
    <property type="project" value="UniProtKB-KW"/>
</dbReference>
<keyword evidence="2" id="KW-1185">Reference proteome</keyword>